<accession>K0RW47</accession>
<comment type="caution">
    <text evidence="2">The sequence shown here is derived from an EMBL/GenBank/DDBJ whole genome shotgun (WGS) entry which is preliminary data.</text>
</comment>
<feature type="compositionally biased region" description="Polar residues" evidence="1">
    <location>
        <begin position="139"/>
        <end position="153"/>
    </location>
</feature>
<feature type="compositionally biased region" description="Polar residues" evidence="1">
    <location>
        <begin position="211"/>
        <end position="220"/>
    </location>
</feature>
<gene>
    <name evidence="2" type="ORF">THAOC_29908</name>
</gene>
<evidence type="ECO:0000256" key="1">
    <source>
        <dbReference type="SAM" id="MobiDB-lite"/>
    </source>
</evidence>
<feature type="region of interest" description="Disordered" evidence="1">
    <location>
        <begin position="118"/>
        <end position="265"/>
    </location>
</feature>
<organism evidence="2 3">
    <name type="scientific">Thalassiosira oceanica</name>
    <name type="common">Marine diatom</name>
    <dbReference type="NCBI Taxonomy" id="159749"/>
    <lineage>
        <taxon>Eukaryota</taxon>
        <taxon>Sar</taxon>
        <taxon>Stramenopiles</taxon>
        <taxon>Ochrophyta</taxon>
        <taxon>Bacillariophyta</taxon>
        <taxon>Coscinodiscophyceae</taxon>
        <taxon>Thalassiosirophycidae</taxon>
        <taxon>Thalassiosirales</taxon>
        <taxon>Thalassiosiraceae</taxon>
        <taxon>Thalassiosira</taxon>
    </lineage>
</organism>
<feature type="compositionally biased region" description="Basic and acidic residues" evidence="1">
    <location>
        <begin position="191"/>
        <end position="201"/>
    </location>
</feature>
<evidence type="ECO:0000313" key="3">
    <source>
        <dbReference type="Proteomes" id="UP000266841"/>
    </source>
</evidence>
<sequence length="265" mass="29096">LALHIMLYELLGLKDISRLQRLVFLGFVFLLQLQLQALRDCVVGTSRLHTSLGMVHQVRTAKGKDVQRSLFILRARTISYLKHRKPRGKKASRPLAFESWSAVCCTLSEVLAMGRHGNGADEEAEQGNQQENPGEETTRSTPATFAGQSSARGTATATHPTPATPAGQSSATTTPGIAPSPQEVLATGRTNTHESSEGEETKIDDEETQEQQRSSISRLSSYAPVGATCTFPTDPRSRQQGYRLSTERHPDQPHLFYADGRGRRK</sequence>
<proteinExistence type="predicted"/>
<dbReference type="Proteomes" id="UP000266841">
    <property type="component" value="Unassembled WGS sequence"/>
</dbReference>
<feature type="non-terminal residue" evidence="2">
    <location>
        <position position="1"/>
    </location>
</feature>
<protein>
    <submittedName>
        <fullName evidence="2">Uncharacterized protein</fullName>
    </submittedName>
</protein>
<keyword evidence="3" id="KW-1185">Reference proteome</keyword>
<dbReference type="AlphaFoldDB" id="K0RW47"/>
<reference evidence="2 3" key="1">
    <citation type="journal article" date="2012" name="Genome Biol.">
        <title>Genome and low-iron response of an oceanic diatom adapted to chronic iron limitation.</title>
        <authorList>
            <person name="Lommer M."/>
            <person name="Specht M."/>
            <person name="Roy A.S."/>
            <person name="Kraemer L."/>
            <person name="Andreson R."/>
            <person name="Gutowska M.A."/>
            <person name="Wolf J."/>
            <person name="Bergner S.V."/>
            <person name="Schilhabel M.B."/>
            <person name="Klostermeier U.C."/>
            <person name="Beiko R.G."/>
            <person name="Rosenstiel P."/>
            <person name="Hippler M."/>
            <person name="Laroche J."/>
        </authorList>
    </citation>
    <scope>NUCLEOTIDE SEQUENCE [LARGE SCALE GENOMIC DNA]</scope>
    <source>
        <strain evidence="2 3">CCMP1005</strain>
    </source>
</reference>
<evidence type="ECO:0000313" key="2">
    <source>
        <dbReference type="EMBL" id="EJK50972.1"/>
    </source>
</evidence>
<dbReference type="EMBL" id="AGNL01042499">
    <property type="protein sequence ID" value="EJK50972.1"/>
    <property type="molecule type" value="Genomic_DNA"/>
</dbReference>
<name>K0RW47_THAOC</name>
<feature type="compositionally biased region" description="Low complexity" evidence="1">
    <location>
        <begin position="154"/>
        <end position="166"/>
    </location>
</feature>